<gene>
    <name evidence="1" type="ORF">GDO78_012233</name>
</gene>
<protein>
    <submittedName>
        <fullName evidence="1">Uncharacterized protein</fullName>
    </submittedName>
</protein>
<keyword evidence="2" id="KW-1185">Reference proteome</keyword>
<reference evidence="1" key="1">
    <citation type="thesis" date="2020" institute="ProQuest LLC" country="789 East Eisenhower Parkway, Ann Arbor, MI, USA">
        <title>Comparative Genomics and Chromosome Evolution.</title>
        <authorList>
            <person name="Mudd A.B."/>
        </authorList>
    </citation>
    <scope>NUCLEOTIDE SEQUENCE</scope>
    <source>
        <strain evidence="1">HN-11 Male</strain>
        <tissue evidence="1">Kidney and liver</tissue>
    </source>
</reference>
<comment type="caution">
    <text evidence="1">The sequence shown here is derived from an EMBL/GenBank/DDBJ whole genome shotgun (WGS) entry which is preliminary data.</text>
</comment>
<evidence type="ECO:0000313" key="1">
    <source>
        <dbReference type="EMBL" id="KAG9480656.1"/>
    </source>
</evidence>
<name>A0A8J6F557_ELECQ</name>
<accession>A0A8J6F557</accession>
<evidence type="ECO:0000313" key="2">
    <source>
        <dbReference type="Proteomes" id="UP000770717"/>
    </source>
</evidence>
<organism evidence="1 2">
    <name type="scientific">Eleutherodactylus coqui</name>
    <name type="common">Puerto Rican coqui</name>
    <dbReference type="NCBI Taxonomy" id="57060"/>
    <lineage>
        <taxon>Eukaryota</taxon>
        <taxon>Metazoa</taxon>
        <taxon>Chordata</taxon>
        <taxon>Craniata</taxon>
        <taxon>Vertebrata</taxon>
        <taxon>Euteleostomi</taxon>
        <taxon>Amphibia</taxon>
        <taxon>Batrachia</taxon>
        <taxon>Anura</taxon>
        <taxon>Neobatrachia</taxon>
        <taxon>Hyloidea</taxon>
        <taxon>Eleutherodactylidae</taxon>
        <taxon>Eleutherodactylinae</taxon>
        <taxon>Eleutherodactylus</taxon>
        <taxon>Eleutherodactylus</taxon>
    </lineage>
</organism>
<proteinExistence type="predicted"/>
<sequence>MLIGKAFSLLVHVTSDHVSAFSQSVAHKRAPCKFTLNRHISFFTVLTAVFIERLNCFCVHALNKAIHPFKVDVRSLEFFAP</sequence>
<dbReference type="AlphaFoldDB" id="A0A8J6F557"/>
<dbReference type="EMBL" id="WNTK01000007">
    <property type="protein sequence ID" value="KAG9480656.1"/>
    <property type="molecule type" value="Genomic_DNA"/>
</dbReference>
<dbReference type="Proteomes" id="UP000770717">
    <property type="component" value="Unassembled WGS sequence"/>
</dbReference>